<dbReference type="AlphaFoldDB" id="A0A915MTD4"/>
<feature type="region of interest" description="Disordered" evidence="1">
    <location>
        <begin position="230"/>
        <end position="257"/>
    </location>
</feature>
<dbReference type="Proteomes" id="UP000887561">
    <property type="component" value="Unplaced"/>
</dbReference>
<accession>A0A915MTD4</accession>
<evidence type="ECO:0000256" key="1">
    <source>
        <dbReference type="SAM" id="MobiDB-lite"/>
    </source>
</evidence>
<feature type="domain" description="KANSL3 helical" evidence="2">
    <location>
        <begin position="382"/>
        <end position="469"/>
    </location>
</feature>
<keyword evidence="3" id="KW-1185">Reference proteome</keyword>
<organism evidence="3 4">
    <name type="scientific">Meloidogyne javanica</name>
    <name type="common">Root-knot nematode worm</name>
    <dbReference type="NCBI Taxonomy" id="6303"/>
    <lineage>
        <taxon>Eukaryota</taxon>
        <taxon>Metazoa</taxon>
        <taxon>Ecdysozoa</taxon>
        <taxon>Nematoda</taxon>
        <taxon>Chromadorea</taxon>
        <taxon>Rhabditida</taxon>
        <taxon>Tylenchina</taxon>
        <taxon>Tylenchomorpha</taxon>
        <taxon>Tylenchoidea</taxon>
        <taxon>Meloidogynidae</taxon>
        <taxon>Meloidogyninae</taxon>
        <taxon>Meloidogyne</taxon>
        <taxon>Meloidogyne incognita group</taxon>
    </lineage>
</organism>
<evidence type="ECO:0000313" key="4">
    <source>
        <dbReference type="WBParaSite" id="scaffold5252_cov222.g9335"/>
    </source>
</evidence>
<sequence>MERQENENSKRRISKPRVQYSPVTEAKRSYTKKTKQKFSVKRLNSLFNDSSSTYSTRESSVDEFFGYDVLSQFDLSNQLVSMKQIDFVLPPYPDLRDSQELNLGVPEHIENFLDEQEEIKLLESNLFENDHVVEQMEITQAEAIEQLEIEEPSTSVLQLQHQEPHAEESSSQQPYIEPTNSTSFPVESVVMQRKSNDALKIKQKAIIKQQESKAERKLKRKERQKAIPSFVPSIPPTIPEENQISQVKPEPQPEPLPVERERSLKIPGVSYVQKEFFAMMADRKRLNPFSIGIKKSEQYISDYFYREMFISDSETEKDKNKIEENLDEEIIDCVGGGVDLNEYINDEVIKINPADEFAEAVCSVMKNASYSFDEGDEDFLKIANERHVDAFVLGLAGGASIFHSLTMKNANRLRESLKLYSKSSQQAIITAHNWLLKNLPVYFIASYLNLLRFLKAAGSNLSDHIVRFSDEN</sequence>
<dbReference type="InterPro" id="IPR056519">
    <property type="entry name" value="KANSL3_1st"/>
</dbReference>
<evidence type="ECO:0000259" key="2">
    <source>
        <dbReference type="Pfam" id="PF23154"/>
    </source>
</evidence>
<dbReference type="WBParaSite" id="scaffold5252_cov222.g9335">
    <property type="protein sequence ID" value="scaffold5252_cov222.g9335"/>
    <property type="gene ID" value="scaffold5252_cov222.g9335"/>
</dbReference>
<feature type="region of interest" description="Disordered" evidence="1">
    <location>
        <begin position="1"/>
        <end position="32"/>
    </location>
</feature>
<protein>
    <recommendedName>
        <fullName evidence="2">KANSL3 helical domain-containing protein</fullName>
    </recommendedName>
</protein>
<reference evidence="4" key="1">
    <citation type="submission" date="2022-11" db="UniProtKB">
        <authorList>
            <consortium name="WormBaseParasite"/>
        </authorList>
    </citation>
    <scope>IDENTIFICATION</scope>
</reference>
<dbReference type="Pfam" id="PF23154">
    <property type="entry name" value="KANSL3_1st"/>
    <property type="match status" value="1"/>
</dbReference>
<proteinExistence type="predicted"/>
<name>A0A915MTD4_MELJA</name>
<feature type="region of interest" description="Disordered" evidence="1">
    <location>
        <begin position="154"/>
        <end position="181"/>
    </location>
</feature>
<evidence type="ECO:0000313" key="3">
    <source>
        <dbReference type="Proteomes" id="UP000887561"/>
    </source>
</evidence>
<feature type="compositionally biased region" description="Basic and acidic residues" evidence="1">
    <location>
        <begin position="1"/>
        <end position="10"/>
    </location>
</feature>
<feature type="compositionally biased region" description="Polar residues" evidence="1">
    <location>
        <begin position="169"/>
        <end position="181"/>
    </location>
</feature>